<evidence type="ECO:0000313" key="2">
    <source>
        <dbReference type="Proteomes" id="UP001206128"/>
    </source>
</evidence>
<dbReference type="InterPro" id="IPR012340">
    <property type="entry name" value="NA-bd_OB-fold"/>
</dbReference>
<name>A0AAE3GFW7_9PSEU</name>
<protein>
    <submittedName>
        <fullName evidence="1">Cold shock protein (Beta-ribbon, CspA family)</fullName>
    </submittedName>
</protein>
<dbReference type="AlphaFoldDB" id="A0AAE3GFW7"/>
<organism evidence="1 2">
    <name type="scientific">Goodfellowiella coeruleoviolacea</name>
    <dbReference type="NCBI Taxonomy" id="334858"/>
    <lineage>
        <taxon>Bacteria</taxon>
        <taxon>Bacillati</taxon>
        <taxon>Actinomycetota</taxon>
        <taxon>Actinomycetes</taxon>
        <taxon>Pseudonocardiales</taxon>
        <taxon>Pseudonocardiaceae</taxon>
        <taxon>Goodfellowiella</taxon>
    </lineage>
</organism>
<keyword evidence="2" id="KW-1185">Reference proteome</keyword>
<dbReference type="RefSeq" id="WP_253774464.1">
    <property type="nucleotide sequence ID" value="NZ_JAMTCK010000010.1"/>
</dbReference>
<dbReference type="Proteomes" id="UP001206128">
    <property type="component" value="Unassembled WGS sequence"/>
</dbReference>
<dbReference type="Gene3D" id="2.40.50.140">
    <property type="entry name" value="Nucleic acid-binding proteins"/>
    <property type="match status" value="1"/>
</dbReference>
<sequence>MTGQRDPVHRGRVREWHVDEGWGVVESPAVDSPIWTHYSGIDPASPGLGPGGFRLLRAGEEVEVRVERAEQDGYHWRATWVRQRPTRSRGGRARR</sequence>
<dbReference type="EMBL" id="JAMTCK010000010">
    <property type="protein sequence ID" value="MCP2167507.1"/>
    <property type="molecule type" value="Genomic_DNA"/>
</dbReference>
<gene>
    <name evidence="1" type="ORF">LX83_004380</name>
</gene>
<accession>A0AAE3GFW7</accession>
<comment type="caution">
    <text evidence="1">The sequence shown here is derived from an EMBL/GenBank/DDBJ whole genome shotgun (WGS) entry which is preliminary data.</text>
</comment>
<proteinExistence type="predicted"/>
<reference evidence="1" key="1">
    <citation type="submission" date="2022-06" db="EMBL/GenBank/DDBJ databases">
        <title>Genomic Encyclopedia of Archaeal and Bacterial Type Strains, Phase II (KMG-II): from individual species to whole genera.</title>
        <authorList>
            <person name="Goeker M."/>
        </authorList>
    </citation>
    <scope>NUCLEOTIDE SEQUENCE</scope>
    <source>
        <strain evidence="1">DSM 43935</strain>
    </source>
</reference>
<evidence type="ECO:0000313" key="1">
    <source>
        <dbReference type="EMBL" id="MCP2167507.1"/>
    </source>
</evidence>